<evidence type="ECO:0000313" key="1">
    <source>
        <dbReference type="EMBL" id="KIJ40345.1"/>
    </source>
</evidence>
<dbReference type="HOGENOM" id="CLU_2307868_0_0_1"/>
<dbReference type="OrthoDB" id="2959849at2759"/>
<accession>A0A0C9VQ64</accession>
<name>A0A0C9VQ64_SPHS4</name>
<sequence length="100" mass="11036">MSSRSPSSKDTKTFKYYCAQRKGYDTRIKEQDAAKKQPASNSMERFECAGELSITVNSNVLDAVRVRLIHLPHAYHVDISSKPMNGLGTVDLSASPQTSS</sequence>
<gene>
    <name evidence="1" type="ORF">M422DRAFT_68608</name>
</gene>
<organism evidence="1 2">
    <name type="scientific">Sphaerobolus stellatus (strain SS14)</name>
    <dbReference type="NCBI Taxonomy" id="990650"/>
    <lineage>
        <taxon>Eukaryota</taxon>
        <taxon>Fungi</taxon>
        <taxon>Dikarya</taxon>
        <taxon>Basidiomycota</taxon>
        <taxon>Agaricomycotina</taxon>
        <taxon>Agaricomycetes</taxon>
        <taxon>Phallomycetidae</taxon>
        <taxon>Geastrales</taxon>
        <taxon>Sphaerobolaceae</taxon>
        <taxon>Sphaerobolus</taxon>
    </lineage>
</organism>
<dbReference type="Proteomes" id="UP000054279">
    <property type="component" value="Unassembled WGS sequence"/>
</dbReference>
<evidence type="ECO:0000313" key="2">
    <source>
        <dbReference type="Proteomes" id="UP000054279"/>
    </source>
</evidence>
<dbReference type="EMBL" id="KN837145">
    <property type="protein sequence ID" value="KIJ40345.1"/>
    <property type="molecule type" value="Genomic_DNA"/>
</dbReference>
<dbReference type="AlphaFoldDB" id="A0A0C9VQ64"/>
<keyword evidence="2" id="KW-1185">Reference proteome</keyword>
<protein>
    <submittedName>
        <fullName evidence="1">Uncharacterized protein</fullName>
    </submittedName>
</protein>
<reference evidence="1 2" key="1">
    <citation type="submission" date="2014-06" db="EMBL/GenBank/DDBJ databases">
        <title>Evolutionary Origins and Diversification of the Mycorrhizal Mutualists.</title>
        <authorList>
            <consortium name="DOE Joint Genome Institute"/>
            <consortium name="Mycorrhizal Genomics Consortium"/>
            <person name="Kohler A."/>
            <person name="Kuo A."/>
            <person name="Nagy L.G."/>
            <person name="Floudas D."/>
            <person name="Copeland A."/>
            <person name="Barry K.W."/>
            <person name="Cichocki N."/>
            <person name="Veneault-Fourrey C."/>
            <person name="LaButti K."/>
            <person name="Lindquist E.A."/>
            <person name="Lipzen A."/>
            <person name="Lundell T."/>
            <person name="Morin E."/>
            <person name="Murat C."/>
            <person name="Riley R."/>
            <person name="Ohm R."/>
            <person name="Sun H."/>
            <person name="Tunlid A."/>
            <person name="Henrissat B."/>
            <person name="Grigoriev I.V."/>
            <person name="Hibbett D.S."/>
            <person name="Martin F."/>
        </authorList>
    </citation>
    <scope>NUCLEOTIDE SEQUENCE [LARGE SCALE GENOMIC DNA]</scope>
    <source>
        <strain evidence="1 2">SS14</strain>
    </source>
</reference>
<proteinExistence type="predicted"/>